<evidence type="ECO:0008006" key="5">
    <source>
        <dbReference type="Google" id="ProtNLM"/>
    </source>
</evidence>
<dbReference type="Gene3D" id="2.60.120.180">
    <property type="match status" value="1"/>
</dbReference>
<name>A0AAQ4CW13_9CREN</name>
<proteinExistence type="inferred from homology"/>
<dbReference type="GeneID" id="68867735"/>
<evidence type="ECO:0000313" key="3">
    <source>
        <dbReference type="EMBL" id="BDB99994.1"/>
    </source>
</evidence>
<dbReference type="PANTHER" id="PTHR34002:SF9">
    <property type="entry name" value="XYLOGLUCAN-SPECIFIC ENDO-BETA-1,4-GLUCANASE A"/>
    <property type="match status" value="1"/>
</dbReference>
<dbReference type="Pfam" id="PF01670">
    <property type="entry name" value="Glyco_hydro_12"/>
    <property type="match status" value="1"/>
</dbReference>
<keyword evidence="2" id="KW-0472">Membrane</keyword>
<dbReference type="Proteomes" id="UP001319921">
    <property type="component" value="Chromosome"/>
</dbReference>
<dbReference type="SUPFAM" id="SSF49899">
    <property type="entry name" value="Concanavalin A-like lectins/glucanases"/>
    <property type="match status" value="1"/>
</dbReference>
<keyword evidence="2" id="KW-1133">Transmembrane helix</keyword>
<gene>
    <name evidence="3" type="ORF">SACC_30110</name>
</gene>
<evidence type="ECO:0000256" key="1">
    <source>
        <dbReference type="ARBA" id="ARBA00005519"/>
    </source>
</evidence>
<evidence type="ECO:0000313" key="4">
    <source>
        <dbReference type="Proteomes" id="UP001319921"/>
    </source>
</evidence>
<dbReference type="GO" id="GO:0000272">
    <property type="term" value="P:polysaccharide catabolic process"/>
    <property type="evidence" value="ECO:0007669"/>
    <property type="project" value="InterPro"/>
</dbReference>
<comment type="similarity">
    <text evidence="1">Belongs to the glycosyl hydrolase 12 (cellulase H) family.</text>
</comment>
<evidence type="ECO:0000256" key="2">
    <source>
        <dbReference type="SAM" id="Phobius"/>
    </source>
</evidence>
<dbReference type="GO" id="GO:0008810">
    <property type="term" value="F:cellulase activity"/>
    <property type="evidence" value="ECO:0007669"/>
    <property type="project" value="InterPro"/>
</dbReference>
<dbReference type="PANTHER" id="PTHR34002">
    <property type="entry name" value="BLR1656 PROTEIN"/>
    <property type="match status" value="1"/>
</dbReference>
<feature type="transmembrane region" description="Helical" evidence="2">
    <location>
        <begin position="6"/>
        <end position="31"/>
    </location>
</feature>
<dbReference type="EMBL" id="AP025226">
    <property type="protein sequence ID" value="BDB99994.1"/>
    <property type="molecule type" value="Genomic_DNA"/>
</dbReference>
<protein>
    <recommendedName>
        <fullName evidence="5">Glycoside hydrolase family 12</fullName>
    </recommendedName>
</protein>
<keyword evidence="2" id="KW-0812">Transmembrane</keyword>
<reference evidence="3 4" key="1">
    <citation type="journal article" date="2022" name="Microbiol. Resour. Announc.">
        <title>Complete Genome Sequence of the Hyperthermophilic and Acidophilic Archaeon Saccharolobus caldissimus Strain HS-3T.</title>
        <authorList>
            <person name="Sakai H.D."/>
            <person name="Kurosawa N."/>
        </authorList>
    </citation>
    <scope>NUCLEOTIDE SEQUENCE [LARGE SCALE GENOMIC DNA]</scope>
    <source>
        <strain evidence="3 4">JCM32116</strain>
    </source>
</reference>
<dbReference type="RefSeq" id="WP_229570642.1">
    <property type="nucleotide sequence ID" value="NZ_AP025226.1"/>
</dbReference>
<dbReference type="InterPro" id="IPR013320">
    <property type="entry name" value="ConA-like_dom_sf"/>
</dbReference>
<organism evidence="3 4">
    <name type="scientific">Saccharolobus caldissimus</name>
    <dbReference type="NCBI Taxonomy" id="1702097"/>
    <lineage>
        <taxon>Archaea</taxon>
        <taxon>Thermoproteota</taxon>
        <taxon>Thermoprotei</taxon>
        <taxon>Sulfolobales</taxon>
        <taxon>Sulfolobaceae</taxon>
        <taxon>Saccharolobus</taxon>
    </lineage>
</organism>
<accession>A0AAQ4CW13</accession>
<keyword evidence="4" id="KW-1185">Reference proteome</keyword>
<dbReference type="InterPro" id="IPR002594">
    <property type="entry name" value="GH12"/>
</dbReference>
<dbReference type="InterPro" id="IPR013319">
    <property type="entry name" value="GH11/12"/>
</dbReference>
<sequence>MKKNLIKYLLILFIITLITITLITLNVTVFIPIRNKIIEKVVEVNLLTNSSIILTGSPENPYSSSNIGNIGLNTDLWNLASNSKGSVTMILRNSVLYVNVNFSLARYLNSPTVLGYPEILYGINVWGGGIPAPSPLLPLPISLYNITNVQLLVNYSIRDINTPIDFAYDIWIVKNVTTSGATHGDIEMMIWLYHTNGIVPAGNYITSINLPIFINGSEVNANWNIYVYNGSGDSWTIITFELNNPISAGSVSLNLGNFTKELTHVLSTFLNWNENYILNLKMETIDLGSEFRQNTFGGAIYSYTIYAYKIEIINNVIENASLNEILTQYLYNVVVVILPKSQNYMLL</sequence>
<dbReference type="AlphaFoldDB" id="A0AAQ4CW13"/>
<dbReference type="KEGG" id="scas:SACC_30110"/>